<evidence type="ECO:0000256" key="1">
    <source>
        <dbReference type="ARBA" id="ARBA00001933"/>
    </source>
</evidence>
<keyword evidence="8" id="KW-1185">Reference proteome</keyword>
<dbReference type="InterPro" id="IPR051798">
    <property type="entry name" value="Class-II_PLP-Dep_Aminotrans"/>
</dbReference>
<proteinExistence type="inferred from homology"/>
<organism evidence="7 8">
    <name type="scientific">Allocatelliglobosispora scoriae</name>
    <dbReference type="NCBI Taxonomy" id="643052"/>
    <lineage>
        <taxon>Bacteria</taxon>
        <taxon>Bacillati</taxon>
        <taxon>Actinomycetota</taxon>
        <taxon>Actinomycetes</taxon>
        <taxon>Micromonosporales</taxon>
        <taxon>Micromonosporaceae</taxon>
        <taxon>Allocatelliglobosispora</taxon>
    </lineage>
</organism>
<dbReference type="GO" id="GO:0047804">
    <property type="term" value="F:cysteine-S-conjugate beta-lyase activity"/>
    <property type="evidence" value="ECO:0007669"/>
    <property type="project" value="UniProtKB-EC"/>
</dbReference>
<dbReference type="InterPro" id="IPR004839">
    <property type="entry name" value="Aminotransferase_I/II_large"/>
</dbReference>
<evidence type="ECO:0000313" key="7">
    <source>
        <dbReference type="EMBL" id="MBB5867673.1"/>
    </source>
</evidence>
<dbReference type="Gene3D" id="3.40.640.10">
    <property type="entry name" value="Type I PLP-dependent aspartate aminotransferase-like (Major domain)"/>
    <property type="match status" value="1"/>
</dbReference>
<dbReference type="SUPFAM" id="SSF53383">
    <property type="entry name" value="PLP-dependent transferases"/>
    <property type="match status" value="1"/>
</dbReference>
<dbReference type="InterPro" id="IPR015422">
    <property type="entry name" value="PyrdxlP-dep_Trfase_small"/>
</dbReference>
<evidence type="ECO:0000256" key="5">
    <source>
        <dbReference type="ARBA" id="ARBA00037974"/>
    </source>
</evidence>
<evidence type="ECO:0000313" key="8">
    <source>
        <dbReference type="Proteomes" id="UP000587527"/>
    </source>
</evidence>
<dbReference type="AlphaFoldDB" id="A0A841BL07"/>
<feature type="domain" description="Aminotransferase class I/classII large" evidence="6">
    <location>
        <begin position="99"/>
        <end position="369"/>
    </location>
</feature>
<gene>
    <name evidence="7" type="ORF">F4553_001052</name>
</gene>
<dbReference type="PANTHER" id="PTHR43525:SF2">
    <property type="entry name" value="CYSTATHIONINE BETA-LYASE-RELATED"/>
    <property type="match status" value="1"/>
</dbReference>
<protein>
    <recommendedName>
        <fullName evidence="2">cysteine-S-conjugate beta-lyase</fullName>
        <ecNumber evidence="2">4.4.1.13</ecNumber>
    </recommendedName>
</protein>
<dbReference type="EC" id="4.4.1.13" evidence="2"/>
<dbReference type="InterPro" id="IPR015421">
    <property type="entry name" value="PyrdxlP-dep_Trfase_major"/>
</dbReference>
<comment type="caution">
    <text evidence="7">The sequence shown here is derived from an EMBL/GenBank/DDBJ whole genome shotgun (WGS) entry which is preliminary data.</text>
</comment>
<evidence type="ECO:0000259" key="6">
    <source>
        <dbReference type="Pfam" id="PF00155"/>
    </source>
</evidence>
<dbReference type="PANTHER" id="PTHR43525">
    <property type="entry name" value="PROTEIN MALY"/>
    <property type="match status" value="1"/>
</dbReference>
<dbReference type="Pfam" id="PF00155">
    <property type="entry name" value="Aminotran_1_2"/>
    <property type="match status" value="1"/>
</dbReference>
<dbReference type="GO" id="GO:0030170">
    <property type="term" value="F:pyridoxal phosphate binding"/>
    <property type="evidence" value="ECO:0007669"/>
    <property type="project" value="InterPro"/>
</dbReference>
<dbReference type="Gene3D" id="3.90.1150.10">
    <property type="entry name" value="Aspartate Aminotransferase, domain 1"/>
    <property type="match status" value="1"/>
</dbReference>
<reference evidence="7 8" key="1">
    <citation type="submission" date="2020-08" db="EMBL/GenBank/DDBJ databases">
        <title>Sequencing the genomes of 1000 actinobacteria strains.</title>
        <authorList>
            <person name="Klenk H.-P."/>
        </authorList>
    </citation>
    <scope>NUCLEOTIDE SEQUENCE [LARGE SCALE GENOMIC DNA]</scope>
    <source>
        <strain evidence="7 8">DSM 45362</strain>
    </source>
</reference>
<comment type="similarity">
    <text evidence="5">Belongs to the class-II pyridoxal-phosphate-dependent aminotransferase family. MalY/PatB cystathionine beta-lyase subfamily.</text>
</comment>
<dbReference type="InterPro" id="IPR015424">
    <property type="entry name" value="PyrdxlP-dep_Trfase"/>
</dbReference>
<evidence type="ECO:0000256" key="2">
    <source>
        <dbReference type="ARBA" id="ARBA00012224"/>
    </source>
</evidence>
<dbReference type="Proteomes" id="UP000587527">
    <property type="component" value="Unassembled WGS sequence"/>
</dbReference>
<dbReference type="CDD" id="cd00609">
    <property type="entry name" value="AAT_like"/>
    <property type="match status" value="1"/>
</dbReference>
<evidence type="ECO:0000256" key="3">
    <source>
        <dbReference type="ARBA" id="ARBA00022898"/>
    </source>
</evidence>
<sequence>MSNPLDRLTLDELRSRTSEKWRRYPPDVLPVFVAEMDADLARPVTAALRQAIERGDTGYAFGTDYAEALAGFAAERWGWRFDIAQARPVADVITGVVEAVRLISDVGAGVVVNPPVYHPFFPTIEHMERRVVEAPLGPDGRIDFATLEAAFQEPGNGAYLLCNPQNPTGAVHTRDELTRVAELAHAYRVRVVADEIHAPLVLAGAAFTPYLDVDPAGLSIMSASKAWNLAGMKAAILVAGTEALGDLARLPEIASEATSHFGVVSHVAALRHGGPWLDEVLAAIDGNRRLLGELLGRELPQIGYRQPEGTYLAWLDCRGLGIDGDPAAFFLQRGRVALVAGELFGTGGAGHVRLNIGTSPAVIREAVRRMATALSG</sequence>
<name>A0A841BL07_9ACTN</name>
<keyword evidence="3" id="KW-0663">Pyridoxal phosphate</keyword>
<comment type="cofactor">
    <cofactor evidence="1">
        <name>pyridoxal 5'-phosphate</name>
        <dbReference type="ChEBI" id="CHEBI:597326"/>
    </cofactor>
</comment>
<accession>A0A841BL07</accession>
<evidence type="ECO:0000256" key="4">
    <source>
        <dbReference type="ARBA" id="ARBA00023239"/>
    </source>
</evidence>
<dbReference type="EMBL" id="JACHMN010000001">
    <property type="protein sequence ID" value="MBB5867673.1"/>
    <property type="molecule type" value="Genomic_DNA"/>
</dbReference>
<keyword evidence="4 7" id="KW-0456">Lyase</keyword>